<dbReference type="Gene3D" id="1.10.1330.10">
    <property type="entry name" value="Dockerin domain"/>
    <property type="match status" value="1"/>
</dbReference>
<evidence type="ECO:0000256" key="1">
    <source>
        <dbReference type="SAM" id="SignalP"/>
    </source>
</evidence>
<dbReference type="GO" id="GO:0000272">
    <property type="term" value="P:polysaccharide catabolic process"/>
    <property type="evidence" value="ECO:0007669"/>
    <property type="project" value="InterPro"/>
</dbReference>
<evidence type="ECO:0000313" key="3">
    <source>
        <dbReference type="Proteomes" id="UP000317909"/>
    </source>
</evidence>
<dbReference type="OrthoDB" id="286964at2"/>
<keyword evidence="1" id="KW-0732">Signal</keyword>
<proteinExistence type="predicted"/>
<gene>
    <name evidence="2" type="ORF">I41_43920</name>
</gene>
<dbReference type="PROSITE" id="PS00018">
    <property type="entry name" value="EF_HAND_1"/>
    <property type="match status" value="2"/>
</dbReference>
<name>A0A517U3J5_9BACT</name>
<accession>A0A517U3J5</accession>
<feature type="chain" id="PRO_5022000282" description="PEP-CTERM protein-sorting domain-containing protein" evidence="1">
    <location>
        <begin position="22"/>
        <end position="372"/>
    </location>
</feature>
<dbReference type="EMBL" id="CP036339">
    <property type="protein sequence ID" value="QDT75183.1"/>
    <property type="molecule type" value="Genomic_DNA"/>
</dbReference>
<dbReference type="Pfam" id="PF00404">
    <property type="entry name" value="Dockerin_1"/>
    <property type="match status" value="1"/>
</dbReference>
<dbReference type="KEGG" id="llh:I41_43920"/>
<dbReference type="InterPro" id="IPR002105">
    <property type="entry name" value="Dockerin_1_rpt"/>
</dbReference>
<dbReference type="GO" id="GO:0004553">
    <property type="term" value="F:hydrolase activity, hydrolyzing O-glycosyl compounds"/>
    <property type="evidence" value="ECO:0007669"/>
    <property type="project" value="InterPro"/>
</dbReference>
<dbReference type="InterPro" id="IPR018247">
    <property type="entry name" value="EF_Hand_1_Ca_BS"/>
</dbReference>
<keyword evidence="3" id="KW-1185">Reference proteome</keyword>
<reference evidence="2 3" key="1">
    <citation type="submission" date="2019-02" db="EMBL/GenBank/DDBJ databases">
        <title>Deep-cultivation of Planctomycetes and their phenomic and genomic characterization uncovers novel biology.</title>
        <authorList>
            <person name="Wiegand S."/>
            <person name="Jogler M."/>
            <person name="Boedeker C."/>
            <person name="Pinto D."/>
            <person name="Vollmers J."/>
            <person name="Rivas-Marin E."/>
            <person name="Kohn T."/>
            <person name="Peeters S.H."/>
            <person name="Heuer A."/>
            <person name="Rast P."/>
            <person name="Oberbeckmann S."/>
            <person name="Bunk B."/>
            <person name="Jeske O."/>
            <person name="Meyerdierks A."/>
            <person name="Storesund J.E."/>
            <person name="Kallscheuer N."/>
            <person name="Luecker S."/>
            <person name="Lage O.M."/>
            <person name="Pohl T."/>
            <person name="Merkel B.J."/>
            <person name="Hornburger P."/>
            <person name="Mueller R.-W."/>
            <person name="Bruemmer F."/>
            <person name="Labrenz M."/>
            <person name="Spormann A.M."/>
            <person name="Op den Camp H."/>
            <person name="Overmann J."/>
            <person name="Amann R."/>
            <person name="Jetten M.S.M."/>
            <person name="Mascher T."/>
            <person name="Medema M.H."/>
            <person name="Devos D.P."/>
            <person name="Kaster A.-K."/>
            <person name="Ovreas L."/>
            <person name="Rohde M."/>
            <person name="Galperin M.Y."/>
            <person name="Jogler C."/>
        </authorList>
    </citation>
    <scope>NUCLEOTIDE SEQUENCE [LARGE SCALE GENOMIC DNA]</scope>
    <source>
        <strain evidence="2 3">I41</strain>
    </source>
</reference>
<dbReference type="AlphaFoldDB" id="A0A517U3J5"/>
<organism evidence="2 3">
    <name type="scientific">Lacipirellula limnantheis</name>
    <dbReference type="NCBI Taxonomy" id="2528024"/>
    <lineage>
        <taxon>Bacteria</taxon>
        <taxon>Pseudomonadati</taxon>
        <taxon>Planctomycetota</taxon>
        <taxon>Planctomycetia</taxon>
        <taxon>Pirellulales</taxon>
        <taxon>Lacipirellulaceae</taxon>
        <taxon>Lacipirellula</taxon>
    </lineage>
</organism>
<protein>
    <recommendedName>
        <fullName evidence="4">PEP-CTERM protein-sorting domain-containing protein</fullName>
    </recommendedName>
</protein>
<dbReference type="Proteomes" id="UP000317909">
    <property type="component" value="Chromosome"/>
</dbReference>
<dbReference type="InterPro" id="IPR036439">
    <property type="entry name" value="Dockerin_dom_sf"/>
</dbReference>
<evidence type="ECO:0000313" key="2">
    <source>
        <dbReference type="EMBL" id="QDT75183.1"/>
    </source>
</evidence>
<dbReference type="RefSeq" id="WP_145434871.1">
    <property type="nucleotide sequence ID" value="NZ_CP036339.1"/>
</dbReference>
<feature type="signal peptide" evidence="1">
    <location>
        <begin position="1"/>
        <end position="21"/>
    </location>
</feature>
<evidence type="ECO:0008006" key="4">
    <source>
        <dbReference type="Google" id="ProtNLM"/>
    </source>
</evidence>
<sequence precursor="true">MAARFGLALTLTMLSAMTASAQTVLLNDDFDGYADQAALNVNWTPVGTQPSGTLSSVQSSSPSNSFLVAAENDSNQVPAGANANAQRNERFFEETLQPSTENKIQFSIDFYDAFGTGNPFRQYANLQDGPGTAGNQLIALGLNNNQLSGDSGGNYYMARIVGFAPSDTNANPTGIDPDGGPNERGGLASGQFFKLNDFGVGLRSVGWHNLKVIISSDDDLSTDYEFYVDNVLAERVSNVGTDATRRSYEVVRLGAGLTNNGKEAYYDNVNVTLNPVIVTPPANNADFNGDNVVDGADFLIWQRGFGLTGQPNKSTGDANGDGNVDGADLDLWKTKFGGAPAIAAVGSIPEPTSMAMAAAALVAGCAVARRRG</sequence>